<dbReference type="InterPro" id="IPR050297">
    <property type="entry name" value="LipidA_mod_glycosyltrf_83"/>
</dbReference>
<feature type="domain" description="Glycosyltransferase RgtA/B/C/D-like" evidence="9">
    <location>
        <begin position="70"/>
        <end position="233"/>
    </location>
</feature>
<feature type="transmembrane region" description="Helical" evidence="8">
    <location>
        <begin position="173"/>
        <end position="196"/>
    </location>
</feature>
<evidence type="ECO:0000256" key="3">
    <source>
        <dbReference type="ARBA" id="ARBA00022676"/>
    </source>
</evidence>
<protein>
    <submittedName>
        <fullName evidence="10">Glycosyltransferase family 39 protein</fullName>
    </submittedName>
</protein>
<dbReference type="Proteomes" id="UP000595237">
    <property type="component" value="Plasmid unnamed"/>
</dbReference>
<keyword evidence="2" id="KW-1003">Cell membrane</keyword>
<evidence type="ECO:0000256" key="4">
    <source>
        <dbReference type="ARBA" id="ARBA00022679"/>
    </source>
</evidence>
<evidence type="ECO:0000313" key="11">
    <source>
        <dbReference type="Proteomes" id="UP000595237"/>
    </source>
</evidence>
<keyword evidence="4" id="KW-0808">Transferase</keyword>
<geneLocation type="plasmid" evidence="10 11">
    <name>unnamed</name>
</geneLocation>
<keyword evidence="10" id="KW-0614">Plasmid</keyword>
<evidence type="ECO:0000313" key="10">
    <source>
        <dbReference type="EMBL" id="QQU58050.1"/>
    </source>
</evidence>
<evidence type="ECO:0000256" key="5">
    <source>
        <dbReference type="ARBA" id="ARBA00022692"/>
    </source>
</evidence>
<dbReference type="EMBL" id="CP068149">
    <property type="protein sequence ID" value="QQU58050.1"/>
    <property type="molecule type" value="Genomic_DNA"/>
</dbReference>
<feature type="transmembrane region" description="Helical" evidence="8">
    <location>
        <begin position="281"/>
        <end position="299"/>
    </location>
</feature>
<feature type="transmembrane region" description="Helical" evidence="8">
    <location>
        <begin position="332"/>
        <end position="350"/>
    </location>
</feature>
<evidence type="ECO:0000256" key="1">
    <source>
        <dbReference type="ARBA" id="ARBA00004651"/>
    </source>
</evidence>
<dbReference type="PANTHER" id="PTHR33908">
    <property type="entry name" value="MANNOSYLTRANSFERASE YKCB-RELATED"/>
    <property type="match status" value="1"/>
</dbReference>
<feature type="transmembrane region" description="Helical" evidence="8">
    <location>
        <begin position="216"/>
        <end position="239"/>
    </location>
</feature>
<feature type="transmembrane region" description="Helical" evidence="8">
    <location>
        <begin position="88"/>
        <end position="107"/>
    </location>
</feature>
<keyword evidence="5 8" id="KW-0812">Transmembrane</keyword>
<keyword evidence="7 8" id="KW-0472">Membrane</keyword>
<reference evidence="10 11" key="1">
    <citation type="submission" date="2021-01" db="EMBL/GenBank/DDBJ databases">
        <title>FDA dAtabase for Regulatory Grade micrObial Sequences (FDA-ARGOS): Supporting development and validation of Infectious Disease Dx tests.</title>
        <authorList>
            <person name="Blissenbach B."/>
            <person name="Krut O."/>
            <person name="Tallon L."/>
            <person name="Sadzewicz L."/>
            <person name="Zhao X."/>
            <person name="Boylan J."/>
            <person name="Ott S."/>
            <person name="Bowen H."/>
            <person name="Vavikolanu K."/>
            <person name="Mehta A."/>
            <person name="Aluvathingal J."/>
            <person name="Nadendla S."/>
            <person name="Yan Y."/>
            <person name="Sichtig H."/>
        </authorList>
    </citation>
    <scope>NUCLEOTIDE SEQUENCE [LARGE SCALE GENOMIC DNA]</scope>
    <source>
        <strain evidence="10 11">FDAARGOS_1081</strain>
        <plasmid evidence="10 11">unnamed</plasmid>
    </source>
</reference>
<name>A0ABX7DD31_SERLI</name>
<evidence type="ECO:0000256" key="8">
    <source>
        <dbReference type="SAM" id="Phobius"/>
    </source>
</evidence>
<dbReference type="Pfam" id="PF13231">
    <property type="entry name" value="PMT_2"/>
    <property type="match status" value="1"/>
</dbReference>
<keyword evidence="3" id="KW-0328">Glycosyltransferase</keyword>
<organism evidence="10 11">
    <name type="scientific">Serratia liquefaciens</name>
    <dbReference type="NCBI Taxonomy" id="614"/>
    <lineage>
        <taxon>Bacteria</taxon>
        <taxon>Pseudomonadati</taxon>
        <taxon>Pseudomonadota</taxon>
        <taxon>Gammaproteobacteria</taxon>
        <taxon>Enterobacterales</taxon>
        <taxon>Yersiniaceae</taxon>
        <taxon>Serratia</taxon>
    </lineage>
</organism>
<gene>
    <name evidence="10" type="ORF">I6I38_25190</name>
</gene>
<dbReference type="PANTHER" id="PTHR33908:SF3">
    <property type="entry name" value="UNDECAPRENYL PHOSPHATE-ALPHA-4-AMINO-4-DEOXY-L-ARABINOSE ARABINOSYL TRANSFERASE"/>
    <property type="match status" value="1"/>
</dbReference>
<feature type="transmembrane region" description="Helical" evidence="8">
    <location>
        <begin position="357"/>
        <end position="374"/>
    </location>
</feature>
<evidence type="ECO:0000256" key="2">
    <source>
        <dbReference type="ARBA" id="ARBA00022475"/>
    </source>
</evidence>
<feature type="transmembrane region" description="Helical" evidence="8">
    <location>
        <begin position="142"/>
        <end position="161"/>
    </location>
</feature>
<dbReference type="RefSeq" id="WP_201896590.1">
    <property type="nucleotide sequence ID" value="NZ_CP068149.1"/>
</dbReference>
<accession>A0ABX7DD31</accession>
<keyword evidence="6 8" id="KW-1133">Transmembrane helix</keyword>
<evidence type="ECO:0000259" key="9">
    <source>
        <dbReference type="Pfam" id="PF13231"/>
    </source>
</evidence>
<comment type="subcellular location">
    <subcellularLocation>
        <location evidence="1">Cell membrane</location>
        <topology evidence="1">Multi-pass membrane protein</topology>
    </subcellularLocation>
</comment>
<evidence type="ECO:0000256" key="6">
    <source>
        <dbReference type="ARBA" id="ARBA00022989"/>
    </source>
</evidence>
<keyword evidence="11" id="KW-1185">Reference proteome</keyword>
<sequence length="508" mass="59308">MNIKSKIDNSHNKINIFKYNAMVFFILLLSTVIRFCYLTNRYFWCDEASSILTSRYEVPLLLYHASFDVHPPLYYLLLHYWIDIFNDSIFSARSLSVLFGVITVALVIKLTRCIINERAALLAGWLISIMPVAVRYSQEARMYALMGMLTIAAALALVMWLKNPTNKRYLCIYTLLMVLSFYTHYFTIFALVAHWLTLVILSIKQSTTIRYLSQPIWWLANLIIIIAYLPWLMVLINLLSHISELRVGGDVGWIPNVTWRDLPAMYWRFITGSNGLHYPSFIHWAFPVFLISMAFLFQYNLCHSRILVLCNLTAPIILVFLISWFMPLFIDRYLFFASINIPVILASLITQCRIKRLRISFLLGLTIIFGFGVYNEYPKDKDRFMPLVDYIDVNYQPNDVVVVDSMFNYLSYVYYNKKDYQVMLYTGPNNNKIIGRPNEYGFGTFFHAQASKVYIDKLIKLNYPHRRVWLVSTSDVNQAFGHLPVGWRQFGAFTSGEFEVRVFLTNNS</sequence>
<evidence type="ECO:0000256" key="7">
    <source>
        <dbReference type="ARBA" id="ARBA00023136"/>
    </source>
</evidence>
<feature type="transmembrane region" description="Helical" evidence="8">
    <location>
        <begin position="20"/>
        <end position="39"/>
    </location>
</feature>
<proteinExistence type="predicted"/>
<feature type="transmembrane region" description="Helical" evidence="8">
    <location>
        <begin position="306"/>
        <end position="326"/>
    </location>
</feature>
<dbReference type="InterPro" id="IPR038731">
    <property type="entry name" value="RgtA/B/C-like"/>
</dbReference>